<comment type="caution">
    <text evidence="3">The sequence shown here is derived from an EMBL/GenBank/DDBJ whole genome shotgun (WGS) entry which is preliminary data.</text>
</comment>
<name>A0AAV5WCH7_9BILA</name>
<evidence type="ECO:0000313" key="4">
    <source>
        <dbReference type="Proteomes" id="UP001432322"/>
    </source>
</evidence>
<feature type="non-terminal residue" evidence="3">
    <location>
        <position position="1"/>
    </location>
</feature>
<protein>
    <submittedName>
        <fullName evidence="3">Uncharacterized protein</fullName>
    </submittedName>
</protein>
<dbReference type="Proteomes" id="UP001432322">
    <property type="component" value="Unassembled WGS sequence"/>
</dbReference>
<feature type="signal peptide" evidence="2">
    <location>
        <begin position="1"/>
        <end position="22"/>
    </location>
</feature>
<feature type="region of interest" description="Disordered" evidence="1">
    <location>
        <begin position="370"/>
        <end position="395"/>
    </location>
</feature>
<keyword evidence="4" id="KW-1185">Reference proteome</keyword>
<gene>
    <name evidence="3" type="ORF">PFISCL1PPCAC_20854</name>
</gene>
<dbReference type="EMBL" id="BTSY01000005">
    <property type="protein sequence ID" value="GMT29557.1"/>
    <property type="molecule type" value="Genomic_DNA"/>
</dbReference>
<accession>A0AAV5WCH7</accession>
<evidence type="ECO:0000256" key="2">
    <source>
        <dbReference type="SAM" id="SignalP"/>
    </source>
</evidence>
<evidence type="ECO:0000256" key="1">
    <source>
        <dbReference type="SAM" id="MobiDB-lite"/>
    </source>
</evidence>
<feature type="compositionally biased region" description="Basic and acidic residues" evidence="1">
    <location>
        <begin position="370"/>
        <end position="381"/>
    </location>
</feature>
<feature type="chain" id="PRO_5043955384" evidence="2">
    <location>
        <begin position="23"/>
        <end position="395"/>
    </location>
</feature>
<organism evidence="3 4">
    <name type="scientific">Pristionchus fissidentatus</name>
    <dbReference type="NCBI Taxonomy" id="1538716"/>
    <lineage>
        <taxon>Eukaryota</taxon>
        <taxon>Metazoa</taxon>
        <taxon>Ecdysozoa</taxon>
        <taxon>Nematoda</taxon>
        <taxon>Chromadorea</taxon>
        <taxon>Rhabditida</taxon>
        <taxon>Rhabditina</taxon>
        <taxon>Diplogasteromorpha</taxon>
        <taxon>Diplogasteroidea</taxon>
        <taxon>Neodiplogasteridae</taxon>
        <taxon>Pristionchus</taxon>
    </lineage>
</organism>
<proteinExistence type="predicted"/>
<evidence type="ECO:0000313" key="3">
    <source>
        <dbReference type="EMBL" id="GMT29557.1"/>
    </source>
</evidence>
<sequence>RMFAFFAFLIFALLMYKDPANAAQEPECFFSEKRTTEHETCPNREFYSSVSPTCSGARTRLSDLQKIEVSENGATNELELALGRGAGIFDDATFAFAAKWNKKFICEHHLNELVRKWGQVTMHHSKRRHTTHGWRTLCGIPEHDRAVMLRHPYYLTREMARNYLVNNHKFEQMDWKESPEPEDRSPVSVVKAPFEAFVKASGVRGACSSPDFATFMKETKERRVLALRRLIKIMIGFLAPGSESELTEMLESSFAPRVWKDAAENKIRKVLFEVADQYEKETDRRSKELILSAVVDVFPYRELQEFIPDLSVRKFYNAKYRAIRKGNVKEHPIIRTRYEPVRVNLFVTFITSPFISTGLPFKERTVKKSDGSLVHDREHPKHSSSLQECRNLENV</sequence>
<feature type="compositionally biased region" description="Polar residues" evidence="1">
    <location>
        <begin position="383"/>
        <end position="395"/>
    </location>
</feature>
<dbReference type="AlphaFoldDB" id="A0AAV5WCH7"/>
<reference evidence="3" key="1">
    <citation type="submission" date="2023-10" db="EMBL/GenBank/DDBJ databases">
        <title>Genome assembly of Pristionchus species.</title>
        <authorList>
            <person name="Yoshida K."/>
            <person name="Sommer R.J."/>
        </authorList>
    </citation>
    <scope>NUCLEOTIDE SEQUENCE</scope>
    <source>
        <strain evidence="3">RS5133</strain>
    </source>
</reference>
<keyword evidence="2" id="KW-0732">Signal</keyword>